<comment type="similarity">
    <text evidence="2">Belongs to the Toll-like receptor family.</text>
</comment>
<evidence type="ECO:0000256" key="12">
    <source>
        <dbReference type="ARBA" id="ARBA00023180"/>
    </source>
</evidence>
<feature type="transmembrane region" description="Helical" evidence="13">
    <location>
        <begin position="12"/>
        <end position="34"/>
    </location>
</feature>
<name>V3ZHY2_LOTGI</name>
<keyword evidence="11" id="KW-0675">Receptor</keyword>
<dbReference type="PANTHER" id="PTHR24365:SF530">
    <property type="entry name" value="MSTPROX-RELATED"/>
    <property type="match status" value="1"/>
</dbReference>
<evidence type="ECO:0000256" key="8">
    <source>
        <dbReference type="ARBA" id="ARBA00022859"/>
    </source>
</evidence>
<reference evidence="15 16" key="1">
    <citation type="journal article" date="2013" name="Nature">
        <title>Insights into bilaterian evolution from three spiralian genomes.</title>
        <authorList>
            <person name="Simakov O."/>
            <person name="Marletaz F."/>
            <person name="Cho S.J."/>
            <person name="Edsinger-Gonzales E."/>
            <person name="Havlak P."/>
            <person name="Hellsten U."/>
            <person name="Kuo D.H."/>
            <person name="Larsson T."/>
            <person name="Lv J."/>
            <person name="Arendt D."/>
            <person name="Savage R."/>
            <person name="Osoegawa K."/>
            <person name="de Jong P."/>
            <person name="Grimwood J."/>
            <person name="Chapman J.A."/>
            <person name="Shapiro H."/>
            <person name="Aerts A."/>
            <person name="Otillar R.P."/>
            <person name="Terry A.Y."/>
            <person name="Boore J.L."/>
            <person name="Grigoriev I.V."/>
            <person name="Lindberg D.R."/>
            <person name="Seaver E.C."/>
            <person name="Weisblat D.A."/>
            <person name="Putnam N.H."/>
            <person name="Rokhsar D.S."/>
        </authorList>
    </citation>
    <scope>NUCLEOTIDE SEQUENCE [LARGE SCALE GENOMIC DNA]</scope>
</reference>
<evidence type="ECO:0000256" key="13">
    <source>
        <dbReference type="SAM" id="Phobius"/>
    </source>
</evidence>
<accession>V3ZHY2</accession>
<protein>
    <recommendedName>
        <fullName evidence="14">TIR domain-containing protein</fullName>
    </recommendedName>
</protein>
<dbReference type="EMBL" id="KB202325">
    <property type="protein sequence ID" value="ESO90853.1"/>
    <property type="molecule type" value="Genomic_DNA"/>
</dbReference>
<evidence type="ECO:0000256" key="1">
    <source>
        <dbReference type="ARBA" id="ARBA00004479"/>
    </source>
</evidence>
<dbReference type="GO" id="GO:0038023">
    <property type="term" value="F:signaling receptor activity"/>
    <property type="evidence" value="ECO:0007669"/>
    <property type="project" value="TreeGrafter"/>
</dbReference>
<dbReference type="InterPro" id="IPR000157">
    <property type="entry name" value="TIR_dom"/>
</dbReference>
<dbReference type="STRING" id="225164.V3ZHY2"/>
<evidence type="ECO:0000256" key="9">
    <source>
        <dbReference type="ARBA" id="ARBA00022989"/>
    </source>
</evidence>
<evidence type="ECO:0000256" key="10">
    <source>
        <dbReference type="ARBA" id="ARBA00023136"/>
    </source>
</evidence>
<evidence type="ECO:0000256" key="5">
    <source>
        <dbReference type="ARBA" id="ARBA00022692"/>
    </source>
</evidence>
<keyword evidence="8" id="KW-0391">Immunity</keyword>
<dbReference type="KEGG" id="lgi:LOTGIDRAFT_122604"/>
<comment type="subcellular location">
    <subcellularLocation>
        <location evidence="1">Membrane</location>
        <topology evidence="1">Single-pass type I membrane protein</topology>
    </subcellularLocation>
</comment>
<dbReference type="PANTHER" id="PTHR24365">
    <property type="entry name" value="TOLL-LIKE RECEPTOR"/>
    <property type="match status" value="1"/>
</dbReference>
<evidence type="ECO:0000256" key="7">
    <source>
        <dbReference type="ARBA" id="ARBA00022737"/>
    </source>
</evidence>
<sequence>MTERVCIKNSPFYTSITGVCCVILLLFILVSIVYKYRWFIKYHIYIWRHQPKLLNNMAERQYLYDVFVSYSAADQWVLDHLVPHLEGNVGIKLCIHERDFQGGRLIIDNIVESIENSRRILIILSNNFVRSEWCQFEMTLAQKHVLNRVIEPLSVVLLEDIDSENMSNSLHALLKTTTYITWYDDIEYIHLFWDRLKNSLI</sequence>
<keyword evidence="10 13" id="KW-0472">Membrane</keyword>
<evidence type="ECO:0000313" key="15">
    <source>
        <dbReference type="EMBL" id="ESO90853.1"/>
    </source>
</evidence>
<feature type="domain" description="TIR" evidence="14">
    <location>
        <begin position="62"/>
        <end position="200"/>
    </location>
</feature>
<dbReference type="Gene3D" id="3.40.50.10140">
    <property type="entry name" value="Toll/interleukin-1 receptor homology (TIR) domain"/>
    <property type="match status" value="1"/>
</dbReference>
<organism evidence="15 16">
    <name type="scientific">Lottia gigantea</name>
    <name type="common">Giant owl limpet</name>
    <dbReference type="NCBI Taxonomy" id="225164"/>
    <lineage>
        <taxon>Eukaryota</taxon>
        <taxon>Metazoa</taxon>
        <taxon>Spiralia</taxon>
        <taxon>Lophotrochozoa</taxon>
        <taxon>Mollusca</taxon>
        <taxon>Gastropoda</taxon>
        <taxon>Patellogastropoda</taxon>
        <taxon>Lottioidea</taxon>
        <taxon>Lottiidae</taxon>
        <taxon>Lottia</taxon>
    </lineage>
</organism>
<keyword evidence="7" id="KW-0677">Repeat</keyword>
<dbReference type="Pfam" id="PF01582">
    <property type="entry name" value="TIR"/>
    <property type="match status" value="1"/>
</dbReference>
<evidence type="ECO:0000256" key="2">
    <source>
        <dbReference type="ARBA" id="ARBA00009634"/>
    </source>
</evidence>
<proteinExistence type="inferred from homology"/>
<keyword evidence="12" id="KW-0325">Glycoprotein</keyword>
<keyword evidence="9 13" id="KW-1133">Transmembrane helix</keyword>
<dbReference type="GO" id="GO:0007165">
    <property type="term" value="P:signal transduction"/>
    <property type="evidence" value="ECO:0007669"/>
    <property type="project" value="InterPro"/>
</dbReference>
<dbReference type="RefSeq" id="XP_009058504.1">
    <property type="nucleotide sequence ID" value="XM_009060256.1"/>
</dbReference>
<evidence type="ECO:0000259" key="14">
    <source>
        <dbReference type="PROSITE" id="PS50104"/>
    </source>
</evidence>
<evidence type="ECO:0000256" key="11">
    <source>
        <dbReference type="ARBA" id="ARBA00023170"/>
    </source>
</evidence>
<dbReference type="OrthoDB" id="5966846at2759"/>
<dbReference type="GO" id="GO:0045087">
    <property type="term" value="P:innate immune response"/>
    <property type="evidence" value="ECO:0007669"/>
    <property type="project" value="UniProtKB-KW"/>
</dbReference>
<dbReference type="SUPFAM" id="SSF52200">
    <property type="entry name" value="Toll/Interleukin receptor TIR domain"/>
    <property type="match status" value="1"/>
</dbReference>
<dbReference type="GO" id="GO:0005886">
    <property type="term" value="C:plasma membrane"/>
    <property type="evidence" value="ECO:0007669"/>
    <property type="project" value="TreeGrafter"/>
</dbReference>
<keyword evidence="6" id="KW-0732">Signal</keyword>
<keyword evidence="3" id="KW-0399">Innate immunity</keyword>
<dbReference type="PRINTS" id="PR01537">
    <property type="entry name" value="INTRLKN1R1F"/>
</dbReference>
<dbReference type="AlphaFoldDB" id="V3ZHY2"/>
<dbReference type="Proteomes" id="UP000030746">
    <property type="component" value="Unassembled WGS sequence"/>
</dbReference>
<dbReference type="InterPro" id="IPR035897">
    <property type="entry name" value="Toll_tir_struct_dom_sf"/>
</dbReference>
<evidence type="ECO:0000256" key="3">
    <source>
        <dbReference type="ARBA" id="ARBA00022588"/>
    </source>
</evidence>
<dbReference type="PROSITE" id="PS50104">
    <property type="entry name" value="TIR"/>
    <property type="match status" value="1"/>
</dbReference>
<evidence type="ECO:0000313" key="16">
    <source>
        <dbReference type="Proteomes" id="UP000030746"/>
    </source>
</evidence>
<dbReference type="SMART" id="SM00255">
    <property type="entry name" value="TIR"/>
    <property type="match status" value="1"/>
</dbReference>
<keyword evidence="16" id="KW-1185">Reference proteome</keyword>
<gene>
    <name evidence="15" type="ORF">LOTGIDRAFT_122604</name>
</gene>
<dbReference type="FunFam" id="3.40.50.10140:FF:000001">
    <property type="entry name" value="Toll-like receptor 2"/>
    <property type="match status" value="1"/>
</dbReference>
<dbReference type="HOGENOM" id="CLU_053932_3_0_1"/>
<dbReference type="CTD" id="20232130"/>
<keyword evidence="4" id="KW-0433">Leucine-rich repeat</keyword>
<dbReference type="OMA" id="YIAWNDE"/>
<evidence type="ECO:0000256" key="6">
    <source>
        <dbReference type="ARBA" id="ARBA00022729"/>
    </source>
</evidence>
<dbReference type="GeneID" id="20232130"/>
<evidence type="ECO:0000256" key="4">
    <source>
        <dbReference type="ARBA" id="ARBA00022614"/>
    </source>
</evidence>
<keyword evidence="5 13" id="KW-0812">Transmembrane</keyword>